<comment type="subcellular location">
    <subcellularLocation>
        <location evidence="1">Cell membrane</location>
        <topology evidence="1">Multi-pass membrane protein</topology>
    </subcellularLocation>
</comment>
<feature type="transmembrane region" description="Helical" evidence="8">
    <location>
        <begin position="318"/>
        <end position="337"/>
    </location>
</feature>
<keyword evidence="6 8" id="KW-0472">Membrane</keyword>
<name>A0ABT6L1H1_9MYCO</name>
<feature type="region of interest" description="Disordered" evidence="7">
    <location>
        <begin position="1"/>
        <end position="29"/>
    </location>
</feature>
<dbReference type="Proteomes" id="UP001160130">
    <property type="component" value="Unassembled WGS sequence"/>
</dbReference>
<feature type="compositionally biased region" description="Low complexity" evidence="7">
    <location>
        <begin position="18"/>
        <end position="29"/>
    </location>
</feature>
<feature type="compositionally biased region" description="Polar residues" evidence="7">
    <location>
        <begin position="1"/>
        <end position="10"/>
    </location>
</feature>
<dbReference type="CDD" id="cd13127">
    <property type="entry name" value="MATE_tuaB_like"/>
    <property type="match status" value="1"/>
</dbReference>
<comment type="similarity">
    <text evidence="2">Belongs to the polysaccharide synthase family.</text>
</comment>
<dbReference type="InterPro" id="IPR050833">
    <property type="entry name" value="Poly_Biosynth_Transport"/>
</dbReference>
<feature type="transmembrane region" description="Helical" evidence="8">
    <location>
        <begin position="71"/>
        <end position="95"/>
    </location>
</feature>
<protein>
    <submittedName>
        <fullName evidence="9">Lipopolysaccharide exporter</fullName>
    </submittedName>
</protein>
<comment type="caution">
    <text evidence="9">The sequence shown here is derived from an EMBL/GenBank/DDBJ whole genome shotgun (WGS) entry which is preliminary data.</text>
</comment>
<feature type="transmembrane region" description="Helical" evidence="8">
    <location>
        <begin position="107"/>
        <end position="131"/>
    </location>
</feature>
<keyword evidence="5 8" id="KW-1133">Transmembrane helix</keyword>
<evidence type="ECO:0000256" key="1">
    <source>
        <dbReference type="ARBA" id="ARBA00004651"/>
    </source>
</evidence>
<dbReference type="EMBL" id="JARXVE010000005">
    <property type="protein sequence ID" value="MDH6196797.1"/>
    <property type="molecule type" value="Genomic_DNA"/>
</dbReference>
<dbReference type="RefSeq" id="WP_280833400.1">
    <property type="nucleotide sequence ID" value="NZ_JARXVE010000005.1"/>
</dbReference>
<feature type="transmembrane region" description="Helical" evidence="8">
    <location>
        <begin position="468"/>
        <end position="490"/>
    </location>
</feature>
<feature type="transmembrane region" description="Helical" evidence="8">
    <location>
        <begin position="186"/>
        <end position="208"/>
    </location>
</feature>
<keyword evidence="3" id="KW-1003">Cell membrane</keyword>
<evidence type="ECO:0000256" key="2">
    <source>
        <dbReference type="ARBA" id="ARBA00007430"/>
    </source>
</evidence>
<dbReference type="PANTHER" id="PTHR30250:SF10">
    <property type="entry name" value="LIPOPOLYSACCHARIDE BIOSYNTHESIS PROTEIN WZXC"/>
    <property type="match status" value="1"/>
</dbReference>
<evidence type="ECO:0000256" key="8">
    <source>
        <dbReference type="SAM" id="Phobius"/>
    </source>
</evidence>
<dbReference type="PANTHER" id="PTHR30250">
    <property type="entry name" value="PST FAMILY PREDICTED COLANIC ACID TRANSPORTER"/>
    <property type="match status" value="1"/>
</dbReference>
<evidence type="ECO:0000256" key="3">
    <source>
        <dbReference type="ARBA" id="ARBA00022475"/>
    </source>
</evidence>
<gene>
    <name evidence="9" type="ORF">M2272_003450</name>
</gene>
<evidence type="ECO:0000256" key="6">
    <source>
        <dbReference type="ARBA" id="ARBA00023136"/>
    </source>
</evidence>
<feature type="transmembrane region" description="Helical" evidence="8">
    <location>
        <begin position="383"/>
        <end position="402"/>
    </location>
</feature>
<feature type="transmembrane region" description="Helical" evidence="8">
    <location>
        <begin position="39"/>
        <end position="65"/>
    </location>
</feature>
<evidence type="ECO:0000256" key="7">
    <source>
        <dbReference type="SAM" id="MobiDB-lite"/>
    </source>
</evidence>
<feature type="transmembrane region" description="Helical" evidence="8">
    <location>
        <begin position="408"/>
        <end position="429"/>
    </location>
</feature>
<keyword evidence="4 8" id="KW-0812">Transmembrane</keyword>
<feature type="transmembrane region" description="Helical" evidence="8">
    <location>
        <begin position="441"/>
        <end position="462"/>
    </location>
</feature>
<organism evidence="9 10">
    <name type="scientific">Mycolicibacterium frederiksbergense</name>
    <dbReference type="NCBI Taxonomy" id="117567"/>
    <lineage>
        <taxon>Bacteria</taxon>
        <taxon>Bacillati</taxon>
        <taxon>Actinomycetota</taxon>
        <taxon>Actinomycetes</taxon>
        <taxon>Mycobacteriales</taxon>
        <taxon>Mycobacteriaceae</taxon>
        <taxon>Mycolicibacterium</taxon>
    </lineage>
</organism>
<evidence type="ECO:0000256" key="4">
    <source>
        <dbReference type="ARBA" id="ARBA00022692"/>
    </source>
</evidence>
<evidence type="ECO:0000313" key="9">
    <source>
        <dbReference type="EMBL" id="MDH6196797.1"/>
    </source>
</evidence>
<keyword evidence="10" id="KW-1185">Reference proteome</keyword>
<evidence type="ECO:0000256" key="5">
    <source>
        <dbReference type="ARBA" id="ARBA00022989"/>
    </source>
</evidence>
<feature type="transmembrane region" description="Helical" evidence="8">
    <location>
        <begin position="143"/>
        <end position="165"/>
    </location>
</feature>
<evidence type="ECO:0000313" key="10">
    <source>
        <dbReference type="Proteomes" id="UP001160130"/>
    </source>
</evidence>
<reference evidence="9 10" key="1">
    <citation type="submission" date="2023-04" db="EMBL/GenBank/DDBJ databases">
        <title>Forest soil microbial communities from Buena Vista Peninsula, Colon Province, Panama.</title>
        <authorList>
            <person name="Bouskill N."/>
        </authorList>
    </citation>
    <scope>NUCLEOTIDE SEQUENCE [LARGE SCALE GENOMIC DNA]</scope>
    <source>
        <strain evidence="9 10">AC80</strain>
    </source>
</reference>
<dbReference type="Pfam" id="PF13440">
    <property type="entry name" value="Polysacc_synt_3"/>
    <property type="match status" value="1"/>
</dbReference>
<sequence length="510" mass="53843">MTATSANSRGSYDHDSSGVDQQDGSSGTQDLGRTAVKSLMWSGLGFGFTRIVVFITTLLLAKLLVPEDFGVVAAGLSVMAYLEIILDLGIGAAVIYEQQSDVSSSRLNTAFTLNLGVCIILTAAGWLAAPWLADFFHTPHQEWIYRALFLFLLLRGVSQIHDAMLKRDLRYRRRAAVDISRGIARAVVSIPLALTGFGAWAIVAGVLASEFTGSVLNWILVPFRPRLQLDRTAASTLLQFGLAVTALKVFAEIGLNADYLVVGNRLGPTQLGYYNLAYRIPEMILGGAYWVFSSVAFPVYSKARSSSGTDLGSTMLRVLRLSCLFGFTVGVVLALCSRDVVATLLGPHWLPIAVPLAILSLTMGLESIGYASGDIFPAVGRPGLLLAINIPLTIFLVGGFILACSHGIATVAAVHLTFTVLYGAFRLVLGCRLTKTTVSAGLTAMRPAVCTAAGIVALALPVRLLTDGGALSLTAILAASLAGGAIGLFLGGRDAISEIAVVARHALARS</sequence>
<feature type="transmembrane region" description="Helical" evidence="8">
    <location>
        <begin position="349"/>
        <end position="371"/>
    </location>
</feature>
<accession>A0ABT6L1H1</accession>
<feature type="transmembrane region" description="Helical" evidence="8">
    <location>
        <begin position="276"/>
        <end position="297"/>
    </location>
</feature>
<proteinExistence type="inferred from homology"/>